<gene>
    <name evidence="3" type="ORF">LITE_LOCUS26770</name>
</gene>
<comment type="caution">
    <text evidence="3">The sequence shown here is derived from an EMBL/GenBank/DDBJ whole genome shotgun (WGS) entry which is preliminary data.</text>
</comment>
<dbReference type="EMBL" id="CAMGYJ010000007">
    <property type="protein sequence ID" value="CAI0441195.1"/>
    <property type="molecule type" value="Genomic_DNA"/>
</dbReference>
<dbReference type="InterPro" id="IPR036047">
    <property type="entry name" value="F-box-like_dom_sf"/>
</dbReference>
<dbReference type="CDD" id="cd22160">
    <property type="entry name" value="F-box_AtFBL13-like"/>
    <property type="match status" value="1"/>
</dbReference>
<dbReference type="Gene3D" id="1.20.1280.50">
    <property type="match status" value="1"/>
</dbReference>
<evidence type="ECO:0000256" key="1">
    <source>
        <dbReference type="SAM" id="MobiDB-lite"/>
    </source>
</evidence>
<dbReference type="Proteomes" id="UP001154282">
    <property type="component" value="Unassembled WGS sequence"/>
</dbReference>
<dbReference type="InterPro" id="IPR001810">
    <property type="entry name" value="F-box_dom"/>
</dbReference>
<accession>A0AAV0M5T7</accession>
<dbReference type="SUPFAM" id="SSF81383">
    <property type="entry name" value="F-box domain"/>
    <property type="match status" value="1"/>
</dbReference>
<feature type="region of interest" description="Disordered" evidence="1">
    <location>
        <begin position="1"/>
        <end position="25"/>
    </location>
</feature>
<feature type="domain" description="F-box" evidence="2">
    <location>
        <begin position="25"/>
        <end position="78"/>
    </location>
</feature>
<dbReference type="SUPFAM" id="SSF52047">
    <property type="entry name" value="RNI-like"/>
    <property type="match status" value="1"/>
</dbReference>
<dbReference type="PANTHER" id="PTHR34223:SF51">
    <property type="entry name" value="OS06G0556300 PROTEIN"/>
    <property type="match status" value="1"/>
</dbReference>
<proteinExistence type="predicted"/>
<feature type="compositionally biased region" description="Basic and acidic residues" evidence="1">
    <location>
        <begin position="16"/>
        <end position="25"/>
    </location>
</feature>
<dbReference type="Pfam" id="PF00646">
    <property type="entry name" value="F-box"/>
    <property type="match status" value="1"/>
</dbReference>
<dbReference type="InterPro" id="IPR053197">
    <property type="entry name" value="F-box_SCFL_complex_component"/>
</dbReference>
<dbReference type="InterPro" id="IPR053781">
    <property type="entry name" value="F-box_AtFBL13-like"/>
</dbReference>
<dbReference type="AlphaFoldDB" id="A0AAV0M5T7"/>
<evidence type="ECO:0000313" key="3">
    <source>
        <dbReference type="EMBL" id="CAI0441195.1"/>
    </source>
</evidence>
<dbReference type="PANTHER" id="PTHR34223">
    <property type="entry name" value="OS11G0201299 PROTEIN"/>
    <property type="match status" value="1"/>
</dbReference>
<sequence length="387" mass="43361">MNNNGEAAKAGKRRRGGEGEDTIGRDRLSALPDRALVHVLSFVDSRDAVQTCVLSRRWRCVWKQVPVLNFNRDTFEEFSGFETHVDRLLSLRYPREVRKLSYMDGDGGASWEDEPQRMGLFVRAMRYACSHNVQHLVIDLGSEGNDDRSRRCSDLFSSSISECKIESLDLGHVTLDGGYGLSCFQSVTSLILEWCLLSSDQGGEKEDQLDPFSKLPCLKHLVLSNCLAGETNDGGCKRSVKISGLELLSLVFDRVEFSDIEIHAPKLESFTLTDDVGTLRGLSNLSLPSLNHADVSVWDDHHFVKDNKEVARQQFVSLFQGLHNAKSLKLYWETIEVMSELTVGLADQPSPFTRLTSLTLAADSVPYKLLKYFLKGSSSARPMIEYV</sequence>
<name>A0AAV0M5T7_9ROSI</name>
<protein>
    <recommendedName>
        <fullName evidence="2">F-box domain-containing protein</fullName>
    </recommendedName>
</protein>
<organism evidence="3 4">
    <name type="scientific">Linum tenue</name>
    <dbReference type="NCBI Taxonomy" id="586396"/>
    <lineage>
        <taxon>Eukaryota</taxon>
        <taxon>Viridiplantae</taxon>
        <taxon>Streptophyta</taxon>
        <taxon>Embryophyta</taxon>
        <taxon>Tracheophyta</taxon>
        <taxon>Spermatophyta</taxon>
        <taxon>Magnoliopsida</taxon>
        <taxon>eudicotyledons</taxon>
        <taxon>Gunneridae</taxon>
        <taxon>Pentapetalae</taxon>
        <taxon>rosids</taxon>
        <taxon>fabids</taxon>
        <taxon>Malpighiales</taxon>
        <taxon>Linaceae</taxon>
        <taxon>Linum</taxon>
    </lineage>
</organism>
<evidence type="ECO:0000313" key="4">
    <source>
        <dbReference type="Proteomes" id="UP001154282"/>
    </source>
</evidence>
<evidence type="ECO:0000259" key="2">
    <source>
        <dbReference type="PROSITE" id="PS50181"/>
    </source>
</evidence>
<dbReference type="PROSITE" id="PS50181">
    <property type="entry name" value="FBOX"/>
    <property type="match status" value="1"/>
</dbReference>
<keyword evidence="4" id="KW-1185">Reference proteome</keyword>
<dbReference type="Gene3D" id="3.80.10.10">
    <property type="entry name" value="Ribonuclease Inhibitor"/>
    <property type="match status" value="1"/>
</dbReference>
<dbReference type="InterPro" id="IPR032675">
    <property type="entry name" value="LRR_dom_sf"/>
</dbReference>
<reference evidence="3" key="1">
    <citation type="submission" date="2022-08" db="EMBL/GenBank/DDBJ databases">
        <authorList>
            <person name="Gutierrez-Valencia J."/>
        </authorList>
    </citation>
    <scope>NUCLEOTIDE SEQUENCE</scope>
</reference>